<feature type="domain" description="RING-type" evidence="12">
    <location>
        <begin position="993"/>
        <end position="1071"/>
    </location>
</feature>
<comment type="pathway">
    <text evidence="2">Protein modification; protein ubiquitination.</text>
</comment>
<feature type="zinc finger region" description="UBR-type" evidence="11">
    <location>
        <begin position="51"/>
        <end position="124"/>
    </location>
</feature>
<keyword evidence="8" id="KW-0862">Zinc</keyword>
<evidence type="ECO:0000256" key="8">
    <source>
        <dbReference type="ARBA" id="ARBA00022833"/>
    </source>
</evidence>
<dbReference type="GO" id="GO:0061630">
    <property type="term" value="F:ubiquitin protein ligase activity"/>
    <property type="evidence" value="ECO:0007669"/>
    <property type="project" value="UniProtKB-EC"/>
</dbReference>
<dbReference type="EC" id="2.3.2.27" evidence="3"/>
<evidence type="ECO:0000256" key="9">
    <source>
        <dbReference type="ARBA" id="ARBA00046341"/>
    </source>
</evidence>
<comment type="catalytic activity">
    <reaction evidence="1">
        <text>S-ubiquitinyl-[E2 ubiquitin-conjugating enzyme]-L-cysteine + [acceptor protein]-L-lysine = [E2 ubiquitin-conjugating enzyme]-L-cysteine + N(6)-ubiquitinyl-[acceptor protein]-L-lysine.</text>
        <dbReference type="EC" id="2.3.2.27"/>
    </reaction>
</comment>
<evidence type="ECO:0000256" key="1">
    <source>
        <dbReference type="ARBA" id="ARBA00000900"/>
    </source>
</evidence>
<comment type="caution">
    <text evidence="14">The sequence shown here is derived from an EMBL/GenBank/DDBJ whole genome shotgun (WGS) entry which is preliminary data.</text>
</comment>
<evidence type="ECO:0000256" key="6">
    <source>
        <dbReference type="ARBA" id="ARBA00022771"/>
    </source>
</evidence>
<evidence type="ECO:0000259" key="13">
    <source>
        <dbReference type="PROSITE" id="PS51157"/>
    </source>
</evidence>
<accession>A0A8S1LCJ5</accession>
<dbReference type="SMART" id="SM00396">
    <property type="entry name" value="ZnF_UBR1"/>
    <property type="match status" value="1"/>
</dbReference>
<proteinExistence type="inferred from homology"/>
<dbReference type="PROSITE" id="PS50089">
    <property type="entry name" value="ZF_RING_2"/>
    <property type="match status" value="1"/>
</dbReference>
<evidence type="ECO:0000256" key="2">
    <source>
        <dbReference type="ARBA" id="ARBA00004906"/>
    </source>
</evidence>
<keyword evidence="15" id="KW-1185">Reference proteome</keyword>
<dbReference type="Proteomes" id="UP000692954">
    <property type="component" value="Unassembled WGS sequence"/>
</dbReference>
<feature type="domain" description="UBR-type" evidence="13">
    <location>
        <begin position="51"/>
        <end position="124"/>
    </location>
</feature>
<evidence type="ECO:0000256" key="4">
    <source>
        <dbReference type="ARBA" id="ARBA00022679"/>
    </source>
</evidence>
<dbReference type="PANTHER" id="PTHR38924">
    <property type="entry name" value="ASPARAGINE AND ASPARTATE RICH PROTEIN 1"/>
    <property type="match status" value="1"/>
</dbReference>
<protein>
    <recommendedName>
        <fullName evidence="3">RING-type E3 ubiquitin transferase</fullName>
        <ecNumber evidence="3">2.3.2.27</ecNumber>
    </recommendedName>
</protein>
<dbReference type="EMBL" id="CAJJDN010000020">
    <property type="protein sequence ID" value="CAD8065758.1"/>
    <property type="molecule type" value="Genomic_DNA"/>
</dbReference>
<dbReference type="PANTHER" id="PTHR38924:SF2">
    <property type="entry name" value="CHROMOSOME UNDETERMINED SCAFFOLD_10, WHOLE GENOME SHOTGUN SEQUENCE"/>
    <property type="match status" value="1"/>
</dbReference>
<keyword evidence="4" id="KW-0808">Transferase</keyword>
<keyword evidence="6 10" id="KW-0863">Zinc-finger</keyword>
<evidence type="ECO:0000259" key="12">
    <source>
        <dbReference type="PROSITE" id="PS50089"/>
    </source>
</evidence>
<evidence type="ECO:0000256" key="5">
    <source>
        <dbReference type="ARBA" id="ARBA00022723"/>
    </source>
</evidence>
<evidence type="ECO:0000256" key="11">
    <source>
        <dbReference type="PROSITE-ProRule" id="PRU00508"/>
    </source>
</evidence>
<dbReference type="FunFam" id="2.10.110.30:FF:000002">
    <property type="entry name" value="Putative e3 ubiquitin-protein ligase ubr3"/>
    <property type="match status" value="1"/>
</dbReference>
<keyword evidence="5" id="KW-0479">Metal-binding</keyword>
<organism evidence="14 15">
    <name type="scientific">Paramecium sonneborni</name>
    <dbReference type="NCBI Taxonomy" id="65129"/>
    <lineage>
        <taxon>Eukaryota</taxon>
        <taxon>Sar</taxon>
        <taxon>Alveolata</taxon>
        <taxon>Ciliophora</taxon>
        <taxon>Intramacronucleata</taxon>
        <taxon>Oligohymenophorea</taxon>
        <taxon>Peniculida</taxon>
        <taxon>Parameciidae</taxon>
        <taxon>Paramecium</taxon>
    </lineage>
</organism>
<evidence type="ECO:0000256" key="7">
    <source>
        <dbReference type="ARBA" id="ARBA00022786"/>
    </source>
</evidence>
<evidence type="ECO:0000256" key="10">
    <source>
        <dbReference type="PROSITE-ProRule" id="PRU00175"/>
    </source>
</evidence>
<keyword evidence="7" id="KW-0833">Ubl conjugation pathway</keyword>
<dbReference type="InterPro" id="IPR001841">
    <property type="entry name" value="Znf_RING"/>
</dbReference>
<evidence type="ECO:0000313" key="15">
    <source>
        <dbReference type="Proteomes" id="UP000692954"/>
    </source>
</evidence>
<evidence type="ECO:0000313" key="14">
    <source>
        <dbReference type="EMBL" id="CAD8065758.1"/>
    </source>
</evidence>
<gene>
    <name evidence="14" type="ORF">PSON_ATCC_30995.1.T0200406</name>
</gene>
<dbReference type="OrthoDB" id="298156at2759"/>
<dbReference type="Pfam" id="PF02207">
    <property type="entry name" value="zf-UBR"/>
    <property type="match status" value="1"/>
</dbReference>
<dbReference type="PROSITE" id="PS51157">
    <property type="entry name" value="ZF_UBR"/>
    <property type="match status" value="1"/>
</dbReference>
<dbReference type="GO" id="GO:0008270">
    <property type="term" value="F:zinc ion binding"/>
    <property type="evidence" value="ECO:0007669"/>
    <property type="project" value="UniProtKB-KW"/>
</dbReference>
<comment type="similarity">
    <text evidence="9">Belongs to the E3 ubiquitin-protein ligase UBR1-like family.</text>
</comment>
<sequence length="1418" mass="168575">MDILNGEDHILKVSNEIDKYEDEEFILTILNITSQEYRNKIKKFKGYGSKKLCANVVGKQEMFYQCFDCSIDTNHIICKECFIPEIHKNHAVFFEQIHSQMPGFCDCGDTMIFEANSMCPKHQPVLIKFGNQQLYYDKIAKNYEQFLMIAFSLLQKKLSEIIDYPADLLENIENIIKGLKNDTLMNYYNSEKIHFQSIQNSMNQAKLIHRLILRCLEIIITDNIIWGSLTGKILRQEYKFKINNKIITSISLLELYIKNHAYLVESLKLDQDISTFFPVFFQEDDFRNYLNRIVIRNFKNFYLFFHSYKLKTINNEEFKFQIYQRTNDKKLNILIQQILHCSQIKQIQCDNIIISSALMEKFYSFIQSCYVEILKLYQKNRTPISYKIFDDISDLFLKISFINSASLDLFYSIFYFLGLMLKCKQGLKGLVNQIQEILSKDFHYFQSQILSPNSPEFQKLLHQSLLIYSLTRSCPCQQNKDLTLESQTDEMDEQSLNCLFLQLIMNLSSFRCNLKSMLLAIGHLQSYEVQNIQRIILHYFLNNLVTTFNLNYYQSQLQLFLSNLVLSDRNFITVLTIYIMNFSNSKEAYNDILQISGKDNQQLKLIMFHILKRAILNYYIFSDYQFYQGKQADFDYLEGEIALQQADVAYIQIYAYLFQEQGINDIIQCFQEIESHLKQKENLALLICKIAQTDNDLIQCVESFIDKEKNVQLQKGLHKLFQTIFYSQTFYQLNEMKSILQSFSNINYKGFESFTLSSCERNQDNGQLQLKKELKLPIYEPIYAFQNQYIKETISDKLQMQNDKFAELFGSSLEFELQNYNTDKSTLTNIRYEILKGISVDNQQYLLDRILNDLESTFQSNMEFDIIVDQLIKILQNNAIYINLLILSNSFFKASNIIIQNSLDKIYLYCQDILSSQQINYTQTLFFQVYCQRLENKNITQKLNEPDNKQQSKSQKHQQYKQQLQQQFYQMQQDFNSKINNNQQLIEDTDETCLLCKLPFEKEDLQYQPILIQYTNIYQYLDIIQLQNTSETNFLSVHIQNCNHIFHDNCLKKQIYSLNEKDLKFQQCPLCYSPYNFLFPSSYQRQNIEIQQFEFSIQVFLESLFNSNLEIFENKYKNELFDILSFLDEILSEILCNLTFQLLSDFETFIKKNQHLFIQKIIDLMKWLYQNFDTNFIENIKLSDSEILFQILQLILTHLIKEYNIESFKQKLQILLNSNLELAESLFDIFTQKKINKQISNRLLPYNIQKIKEQFKQKRINILTNNFSSFLSQNYLIPCQKKKCKFPKYQLETKFKGQYICLICQKKMCSEFCGKLQQQNLGNLQRHSKKRHLSKSVFLDVEKSQMILIYSPSFTFMPNTLFIDKIGDSPIKGPYQLQYYRKFILNLKTLDQIFEIIMEEKYLNKLIENQDGVYIHQI</sequence>
<evidence type="ECO:0000256" key="3">
    <source>
        <dbReference type="ARBA" id="ARBA00012483"/>
    </source>
</evidence>
<dbReference type="CDD" id="cd19670">
    <property type="entry name" value="UBR-box_UBR1_2_3"/>
    <property type="match status" value="1"/>
</dbReference>
<dbReference type="InterPro" id="IPR003126">
    <property type="entry name" value="Znf_UBR"/>
</dbReference>
<reference evidence="14" key="1">
    <citation type="submission" date="2021-01" db="EMBL/GenBank/DDBJ databases">
        <authorList>
            <consortium name="Genoscope - CEA"/>
            <person name="William W."/>
        </authorList>
    </citation>
    <scope>NUCLEOTIDE SEQUENCE</scope>
</reference>
<name>A0A8S1LCJ5_9CILI</name>